<dbReference type="RefSeq" id="WP_197990895.1">
    <property type="nucleotide sequence ID" value="NZ_JACYXC010000001.1"/>
</dbReference>
<organism evidence="1 2">
    <name type="scientific">Streptomyces pactum</name>
    <dbReference type="NCBI Taxonomy" id="68249"/>
    <lineage>
        <taxon>Bacteria</taxon>
        <taxon>Bacillati</taxon>
        <taxon>Actinomycetota</taxon>
        <taxon>Actinomycetes</taxon>
        <taxon>Kitasatosporales</taxon>
        <taxon>Streptomycetaceae</taxon>
        <taxon>Streptomyces</taxon>
    </lineage>
</organism>
<gene>
    <name evidence="1" type="ORF">IHE55_23810</name>
</gene>
<dbReference type="Proteomes" id="UP000807371">
    <property type="component" value="Unassembled WGS sequence"/>
</dbReference>
<reference evidence="1 2" key="1">
    <citation type="submission" date="2020-09" db="EMBL/GenBank/DDBJ databases">
        <title>Biosynthesis of the nuclear factor of activated T cells inhibitor NFAT-133 and its congeners in Streptomyces pactum.</title>
        <authorList>
            <person name="Zhou W."/>
            <person name="Posri P."/>
            <person name="Abugrain M.E."/>
            <person name="Weisberg A.J."/>
            <person name="Chang J.H."/>
            <person name="Mahmud T."/>
        </authorList>
    </citation>
    <scope>NUCLEOTIDE SEQUENCE [LARGE SCALE GENOMIC DNA]</scope>
    <source>
        <strain evidence="1 2">ATCC 27456</strain>
    </source>
</reference>
<proteinExistence type="predicted"/>
<keyword evidence="2" id="KW-1185">Reference proteome</keyword>
<evidence type="ECO:0000313" key="2">
    <source>
        <dbReference type="Proteomes" id="UP000807371"/>
    </source>
</evidence>
<accession>A0ABS0NQZ1</accession>
<dbReference type="PANTHER" id="PTHR38479:SF2">
    <property type="entry name" value="WINGED HELIX DNA-BINDING DOMAIN-CONTAINING PROTEIN"/>
    <property type="match status" value="1"/>
</dbReference>
<sequence>MTTTGTVLTTRELNRATLARQLLLSRSDRTVLAAVEHLVGLQAQAVNPPYQALAARLAGFRPEDLSRLLAGREVVRIALMRSTIHLVSAADCRTLRPLLQPVQDRLFRGNQGKRLAGVDLGRLAELARGLVEERPLTFKALGEELRSHWPDHDRQDLAMAARAALPLVQVTPRGLWGRSGPVAHTTAEAWLGTPPGPRPEPDPAAMVLRYLAAFGPASVRDVQTWSGLTRLREVVEPMRPRLRTFRDPQGVELFDLPDAPRPEADTPAPPRFLPDFDNLLLSHADRTRVVDDAARRRIWVGNQAYPSFLVDGFVRGTWRIEETDDAATLVMQPFAPLAPRDRAALEQEAAGVLAMRAPGARHEVRVLAEG</sequence>
<protein>
    <submittedName>
        <fullName evidence="1">AlkZ family DNA glycosylase</fullName>
    </submittedName>
</protein>
<dbReference type="PANTHER" id="PTHR38479">
    <property type="entry name" value="LMO0824 PROTEIN"/>
    <property type="match status" value="1"/>
</dbReference>
<name>A0ABS0NQZ1_9ACTN</name>
<dbReference type="Pfam" id="PF06224">
    <property type="entry name" value="AlkZ-like"/>
    <property type="match status" value="1"/>
</dbReference>
<dbReference type="InterPro" id="IPR009351">
    <property type="entry name" value="AlkZ-like"/>
</dbReference>
<comment type="caution">
    <text evidence="1">The sequence shown here is derived from an EMBL/GenBank/DDBJ whole genome shotgun (WGS) entry which is preliminary data.</text>
</comment>
<evidence type="ECO:0000313" key="1">
    <source>
        <dbReference type="EMBL" id="MBH5337629.1"/>
    </source>
</evidence>
<dbReference type="EMBL" id="JACYXC010000001">
    <property type="protein sequence ID" value="MBH5337629.1"/>
    <property type="molecule type" value="Genomic_DNA"/>
</dbReference>